<dbReference type="AlphaFoldDB" id="A0A1I6FGW9"/>
<keyword evidence="3" id="KW-1185">Reference proteome</keyword>
<dbReference type="EMBL" id="FOYL01000017">
    <property type="protein sequence ID" value="SFR29144.1"/>
    <property type="molecule type" value="Genomic_DNA"/>
</dbReference>
<evidence type="ECO:0000313" key="3">
    <source>
        <dbReference type="Proteomes" id="UP000198583"/>
    </source>
</evidence>
<evidence type="ECO:0000256" key="1">
    <source>
        <dbReference type="SAM" id="SignalP"/>
    </source>
</evidence>
<evidence type="ECO:0000313" key="2">
    <source>
        <dbReference type="EMBL" id="SFR29144.1"/>
    </source>
</evidence>
<dbReference type="RefSeq" id="WP_177320903.1">
    <property type="nucleotide sequence ID" value="NZ_FOYL01000017.1"/>
</dbReference>
<dbReference type="PROSITE" id="PS51257">
    <property type="entry name" value="PROKAR_LIPOPROTEIN"/>
    <property type="match status" value="1"/>
</dbReference>
<accession>A0A1I6FGW9</accession>
<feature type="signal peptide" evidence="1">
    <location>
        <begin position="1"/>
        <end position="17"/>
    </location>
</feature>
<sequence>MKLALVLVGVLALSSCAAKLNGDPSPAPKTASPSSAARLLEPKQVCSALSAAEIKAAGLPGKGVRDDYAGNARCRWVVEKYDLDIVIAPNTPLDLRYGGGADFEMKTLDGREARLYNSIPGVRCDHVFAYGPGGNAAVGVDRRSTENAQRGGAEDPCAVSESIARYVLPKVPSATATPSSVAPSDLVHRTALVTGTRFDLDKVGDVPDFVYTMGFGIQTLNGTVIMPTDAQSLSGCSSTQGELWRTSVDTADIRTGATYCLRFPSKVFGLLTMDSYGDPGAQPTGIEISWRLQK</sequence>
<dbReference type="Proteomes" id="UP000198583">
    <property type="component" value="Unassembled WGS sequence"/>
</dbReference>
<feature type="chain" id="PRO_5038750627" description="DUF3558 domain-containing protein" evidence="1">
    <location>
        <begin position="18"/>
        <end position="294"/>
    </location>
</feature>
<organism evidence="2 3">
    <name type="scientific">Lentzea waywayandensis</name>
    <dbReference type="NCBI Taxonomy" id="84724"/>
    <lineage>
        <taxon>Bacteria</taxon>
        <taxon>Bacillati</taxon>
        <taxon>Actinomycetota</taxon>
        <taxon>Actinomycetes</taxon>
        <taxon>Pseudonocardiales</taxon>
        <taxon>Pseudonocardiaceae</taxon>
        <taxon>Lentzea</taxon>
    </lineage>
</organism>
<gene>
    <name evidence="2" type="ORF">SAMN04488564_11768</name>
</gene>
<reference evidence="3" key="1">
    <citation type="submission" date="2016-10" db="EMBL/GenBank/DDBJ databases">
        <authorList>
            <person name="Varghese N."/>
            <person name="Submissions S."/>
        </authorList>
    </citation>
    <scope>NUCLEOTIDE SEQUENCE [LARGE SCALE GENOMIC DNA]</scope>
    <source>
        <strain evidence="3">DSM 44232</strain>
    </source>
</reference>
<proteinExistence type="predicted"/>
<dbReference type="InterPro" id="IPR024520">
    <property type="entry name" value="DUF3558"/>
</dbReference>
<name>A0A1I6FGW9_9PSEU</name>
<evidence type="ECO:0008006" key="4">
    <source>
        <dbReference type="Google" id="ProtNLM"/>
    </source>
</evidence>
<dbReference type="Pfam" id="PF12079">
    <property type="entry name" value="DUF3558"/>
    <property type="match status" value="1"/>
</dbReference>
<keyword evidence="1" id="KW-0732">Signal</keyword>
<protein>
    <recommendedName>
        <fullName evidence="4">DUF3558 domain-containing protein</fullName>
    </recommendedName>
</protein>